<feature type="transmembrane region" description="Helical" evidence="1">
    <location>
        <begin position="28"/>
        <end position="50"/>
    </location>
</feature>
<dbReference type="AlphaFoldDB" id="A0A5C5XGZ4"/>
<accession>A0A5C5XGZ4</accession>
<dbReference type="Pfam" id="PF07811">
    <property type="entry name" value="TadE"/>
    <property type="match status" value="1"/>
</dbReference>
<protein>
    <submittedName>
        <fullName evidence="3">TadE-like protein</fullName>
    </submittedName>
</protein>
<evidence type="ECO:0000313" key="4">
    <source>
        <dbReference type="Proteomes" id="UP000316095"/>
    </source>
</evidence>
<reference evidence="3 4" key="1">
    <citation type="submission" date="2019-02" db="EMBL/GenBank/DDBJ databases">
        <title>Deep-cultivation of Planctomycetes and their phenomic and genomic characterization uncovers novel biology.</title>
        <authorList>
            <person name="Wiegand S."/>
            <person name="Jogler M."/>
            <person name="Boedeker C."/>
            <person name="Pinto D."/>
            <person name="Vollmers J."/>
            <person name="Rivas-Marin E."/>
            <person name="Kohn T."/>
            <person name="Peeters S.H."/>
            <person name="Heuer A."/>
            <person name="Rast P."/>
            <person name="Oberbeckmann S."/>
            <person name="Bunk B."/>
            <person name="Jeske O."/>
            <person name="Meyerdierks A."/>
            <person name="Storesund J.E."/>
            <person name="Kallscheuer N."/>
            <person name="Luecker S."/>
            <person name="Lage O.M."/>
            <person name="Pohl T."/>
            <person name="Merkel B.J."/>
            <person name="Hornburger P."/>
            <person name="Mueller R.-W."/>
            <person name="Bruemmer F."/>
            <person name="Labrenz M."/>
            <person name="Spormann A.M."/>
            <person name="Op Den Camp H."/>
            <person name="Overmann J."/>
            <person name="Amann R."/>
            <person name="Jetten M.S.M."/>
            <person name="Mascher T."/>
            <person name="Medema M.H."/>
            <person name="Devos D.P."/>
            <person name="Kaster A.-K."/>
            <person name="Ovreas L."/>
            <person name="Rohde M."/>
            <person name="Galperin M.Y."/>
            <person name="Jogler C."/>
        </authorList>
    </citation>
    <scope>NUCLEOTIDE SEQUENCE [LARGE SCALE GENOMIC DNA]</scope>
    <source>
        <strain evidence="3 4">Pan54</strain>
    </source>
</reference>
<keyword evidence="1" id="KW-0472">Membrane</keyword>
<dbReference type="RefSeq" id="WP_146503410.1">
    <property type="nucleotide sequence ID" value="NZ_SJPG01000001.1"/>
</dbReference>
<evidence type="ECO:0000313" key="3">
    <source>
        <dbReference type="EMBL" id="TWT61415.1"/>
    </source>
</evidence>
<dbReference type="Proteomes" id="UP000316095">
    <property type="component" value="Unassembled WGS sequence"/>
</dbReference>
<proteinExistence type="predicted"/>
<dbReference type="EMBL" id="SJPG01000001">
    <property type="protein sequence ID" value="TWT61415.1"/>
    <property type="molecule type" value="Genomic_DNA"/>
</dbReference>
<organism evidence="3 4">
    <name type="scientific">Rubinisphaera italica</name>
    <dbReference type="NCBI Taxonomy" id="2527969"/>
    <lineage>
        <taxon>Bacteria</taxon>
        <taxon>Pseudomonadati</taxon>
        <taxon>Planctomycetota</taxon>
        <taxon>Planctomycetia</taxon>
        <taxon>Planctomycetales</taxon>
        <taxon>Planctomycetaceae</taxon>
        <taxon>Rubinisphaera</taxon>
    </lineage>
</organism>
<evidence type="ECO:0000259" key="2">
    <source>
        <dbReference type="Pfam" id="PF07811"/>
    </source>
</evidence>
<sequence length="165" mass="18243">MKLFNKKSRTAVKNTCDQKRRGAATVEFAVVVPVFGIFLAAMVEFGHAYMVQTTLRGAAKKAARYGVANGVTTTDVKMEALRVVSAAIDTSSLSIIVKDADVFDSSDSPTDDLDFEDLPDIELANATTRHLYIIRLSIPYEEVALFPPFWTDNLTLHSQSVMRHE</sequence>
<name>A0A5C5XGZ4_9PLAN</name>
<keyword evidence="1" id="KW-1133">Transmembrane helix</keyword>
<dbReference type="OrthoDB" id="285451at2"/>
<comment type="caution">
    <text evidence="3">The sequence shown here is derived from an EMBL/GenBank/DDBJ whole genome shotgun (WGS) entry which is preliminary data.</text>
</comment>
<keyword evidence="1" id="KW-0812">Transmembrane</keyword>
<evidence type="ECO:0000256" key="1">
    <source>
        <dbReference type="SAM" id="Phobius"/>
    </source>
</evidence>
<gene>
    <name evidence="3" type="ORF">Pan54_21510</name>
</gene>
<dbReference type="InterPro" id="IPR012495">
    <property type="entry name" value="TadE-like_dom"/>
</dbReference>
<feature type="domain" description="TadE-like" evidence="2">
    <location>
        <begin position="22"/>
        <end position="64"/>
    </location>
</feature>
<keyword evidence="4" id="KW-1185">Reference proteome</keyword>